<dbReference type="InterPro" id="IPR005586">
    <property type="entry name" value="ABC_trans_aux"/>
</dbReference>
<dbReference type="SUPFAM" id="SSF159594">
    <property type="entry name" value="XCC0632-like"/>
    <property type="match status" value="1"/>
</dbReference>
<dbReference type="Proteomes" id="UP001629230">
    <property type="component" value="Unassembled WGS sequence"/>
</dbReference>
<organism evidence="3 4">
    <name type="scientific">Paraburkholderia dipogonis</name>
    <dbReference type="NCBI Taxonomy" id="1211383"/>
    <lineage>
        <taxon>Bacteria</taxon>
        <taxon>Pseudomonadati</taxon>
        <taxon>Pseudomonadota</taxon>
        <taxon>Betaproteobacteria</taxon>
        <taxon>Burkholderiales</taxon>
        <taxon>Burkholderiaceae</taxon>
        <taxon>Paraburkholderia</taxon>
    </lineage>
</organism>
<feature type="signal peptide" evidence="1">
    <location>
        <begin position="1"/>
        <end position="18"/>
    </location>
</feature>
<sequence length="197" mass="20680">MKRLSLCLAVALTTVVLAGCAGSPKSDFYTLSAEAPRESVNHGPPMIVVIGAVTVPELVDRPQIVVRAGTNHVTIDEFARWAEPLKSQIPRVFVADLSQLLNSPRVSTLPIGGDVAAAWRVRIDVQRFDALLGDAVTVDVLWSVLPPGKAPPITGRTIASEPCAGAGYEAAVVAWSKALATVSRAIAAGIRPPTTVD</sequence>
<accession>A0ABW9B8L3</accession>
<dbReference type="Gene3D" id="3.40.50.10610">
    <property type="entry name" value="ABC-type transport auxiliary lipoprotein component"/>
    <property type="match status" value="1"/>
</dbReference>
<keyword evidence="4" id="KW-1185">Reference proteome</keyword>
<reference evidence="3 4" key="1">
    <citation type="journal article" date="2024" name="Chem. Sci.">
        <title>Discovery of megapolipeptins by genome mining of a Burkholderiales bacteria collection.</title>
        <authorList>
            <person name="Paulo B.S."/>
            <person name="Recchia M.J.J."/>
            <person name="Lee S."/>
            <person name="Fergusson C.H."/>
            <person name="Romanowski S.B."/>
            <person name="Hernandez A."/>
            <person name="Krull N."/>
            <person name="Liu D.Y."/>
            <person name="Cavanagh H."/>
            <person name="Bos A."/>
            <person name="Gray C.A."/>
            <person name="Murphy B.T."/>
            <person name="Linington R.G."/>
            <person name="Eustaquio A.S."/>
        </authorList>
    </citation>
    <scope>NUCLEOTIDE SEQUENCE [LARGE SCALE GENOMIC DNA]</scope>
    <source>
        <strain evidence="3 4">RL17-350-BIC-A</strain>
    </source>
</reference>
<comment type="caution">
    <text evidence="3">The sequence shown here is derived from an EMBL/GenBank/DDBJ whole genome shotgun (WGS) entry which is preliminary data.</text>
</comment>
<dbReference type="RefSeq" id="WP_408183643.1">
    <property type="nucleotide sequence ID" value="NZ_JAQQEZ010000129.1"/>
</dbReference>
<dbReference type="PROSITE" id="PS51257">
    <property type="entry name" value="PROKAR_LIPOPROTEIN"/>
    <property type="match status" value="1"/>
</dbReference>
<evidence type="ECO:0000259" key="2">
    <source>
        <dbReference type="Pfam" id="PF03886"/>
    </source>
</evidence>
<evidence type="ECO:0000313" key="4">
    <source>
        <dbReference type="Proteomes" id="UP001629230"/>
    </source>
</evidence>
<feature type="domain" description="ABC-type transport auxiliary lipoprotein component" evidence="2">
    <location>
        <begin position="29"/>
        <end position="187"/>
    </location>
</feature>
<protein>
    <submittedName>
        <fullName evidence="3">PqiC family protein</fullName>
    </submittedName>
</protein>
<evidence type="ECO:0000256" key="1">
    <source>
        <dbReference type="SAM" id="SignalP"/>
    </source>
</evidence>
<feature type="chain" id="PRO_5046874963" evidence="1">
    <location>
        <begin position="19"/>
        <end position="197"/>
    </location>
</feature>
<name>A0ABW9B8L3_9BURK</name>
<gene>
    <name evidence="3" type="ORF">PQR57_47750</name>
</gene>
<dbReference type="EMBL" id="JAQQEZ010000129">
    <property type="protein sequence ID" value="MFM0008561.1"/>
    <property type="molecule type" value="Genomic_DNA"/>
</dbReference>
<proteinExistence type="predicted"/>
<keyword evidence="1" id="KW-0732">Signal</keyword>
<evidence type="ECO:0000313" key="3">
    <source>
        <dbReference type="EMBL" id="MFM0008561.1"/>
    </source>
</evidence>
<dbReference type="Pfam" id="PF03886">
    <property type="entry name" value="ABC_trans_aux"/>
    <property type="match status" value="1"/>
</dbReference>